<evidence type="ECO:0000256" key="1">
    <source>
        <dbReference type="ARBA" id="ARBA00010923"/>
    </source>
</evidence>
<organism evidence="6 7">
    <name type="scientific">Siminovitchia terrae</name>
    <name type="common">Bacillus terrae</name>
    <dbReference type="NCBI Taxonomy" id="1914933"/>
    <lineage>
        <taxon>Bacteria</taxon>
        <taxon>Bacillati</taxon>
        <taxon>Bacillota</taxon>
        <taxon>Bacilli</taxon>
        <taxon>Bacillales</taxon>
        <taxon>Bacillaceae</taxon>
        <taxon>Siminovitchia</taxon>
    </lineage>
</organism>
<comment type="similarity">
    <text evidence="1">Belongs to the type-I restriction system S methylase family.</text>
</comment>
<evidence type="ECO:0000256" key="2">
    <source>
        <dbReference type="ARBA" id="ARBA00022747"/>
    </source>
</evidence>
<dbReference type="Proteomes" id="UP000287296">
    <property type="component" value="Unassembled WGS sequence"/>
</dbReference>
<proteinExistence type="inferred from homology"/>
<dbReference type="InterPro" id="IPR044946">
    <property type="entry name" value="Restrct_endonuc_typeI_TRD_sf"/>
</dbReference>
<comment type="caution">
    <text evidence="6">The sequence shown here is derived from an EMBL/GenBank/DDBJ whole genome shotgun (WGS) entry which is preliminary data.</text>
</comment>
<gene>
    <name evidence="6" type="ORF">D5F11_004005</name>
</gene>
<dbReference type="GO" id="GO:0003677">
    <property type="term" value="F:DNA binding"/>
    <property type="evidence" value="ECO:0007669"/>
    <property type="project" value="UniProtKB-KW"/>
</dbReference>
<dbReference type="SUPFAM" id="SSF116734">
    <property type="entry name" value="DNA methylase specificity domain"/>
    <property type="match status" value="1"/>
</dbReference>
<evidence type="ECO:0000313" key="6">
    <source>
        <dbReference type="EMBL" id="RST61217.1"/>
    </source>
</evidence>
<dbReference type="InterPro" id="IPR000055">
    <property type="entry name" value="Restrct_endonuc_typeI_TRD"/>
</dbReference>
<evidence type="ECO:0000259" key="5">
    <source>
        <dbReference type="Pfam" id="PF01420"/>
    </source>
</evidence>
<feature type="coiled-coil region" evidence="4">
    <location>
        <begin position="80"/>
        <end position="114"/>
    </location>
</feature>
<dbReference type="PANTHER" id="PTHR30408">
    <property type="entry name" value="TYPE-1 RESTRICTION ENZYME ECOKI SPECIFICITY PROTEIN"/>
    <property type="match status" value="1"/>
</dbReference>
<dbReference type="InterPro" id="IPR052021">
    <property type="entry name" value="Type-I_RS_S_subunit"/>
</dbReference>
<keyword evidence="3" id="KW-0238">DNA-binding</keyword>
<evidence type="ECO:0000256" key="4">
    <source>
        <dbReference type="SAM" id="Coils"/>
    </source>
</evidence>
<feature type="domain" description="Type I restriction modification DNA specificity" evidence="5">
    <location>
        <begin position="18"/>
        <end position="101"/>
    </location>
</feature>
<name>A0A429XCM1_SIMTE</name>
<keyword evidence="4" id="KW-0175">Coiled coil</keyword>
<reference evidence="6 7" key="1">
    <citation type="submission" date="2018-12" db="EMBL/GenBank/DDBJ databases">
        <authorList>
            <person name="Sun L."/>
            <person name="Chen Z."/>
        </authorList>
    </citation>
    <scope>NUCLEOTIDE SEQUENCE [LARGE SCALE GENOMIC DNA]</scope>
    <source>
        <strain evidence="6 7">LMG 29736</strain>
    </source>
</reference>
<evidence type="ECO:0000313" key="7">
    <source>
        <dbReference type="Proteomes" id="UP000287296"/>
    </source>
</evidence>
<dbReference type="OrthoDB" id="9814572at2"/>
<protein>
    <recommendedName>
        <fullName evidence="5">Type I restriction modification DNA specificity domain-containing protein</fullName>
    </recommendedName>
</protein>
<accession>A0A429XCM1</accession>
<sequence length="134" mass="15542">MSVRGVKRKAALFTSDRNNVLLSQNFAGIRCNELLDPEFLLLYLESPVAQFYFDTHTTGTTIMTLSMKSLKDLPLPLLSLEEQRKVVETYKTEQNKINEELKRLETRQKDLKFEVYKAMGINKAFTILELLRIP</sequence>
<dbReference type="Gene3D" id="3.90.220.20">
    <property type="entry name" value="DNA methylase specificity domains"/>
    <property type="match status" value="1"/>
</dbReference>
<dbReference type="Pfam" id="PF01420">
    <property type="entry name" value="Methylase_S"/>
    <property type="match status" value="1"/>
</dbReference>
<dbReference type="PANTHER" id="PTHR30408:SF12">
    <property type="entry name" value="TYPE I RESTRICTION ENZYME MJAVIII SPECIFICITY SUBUNIT"/>
    <property type="match status" value="1"/>
</dbReference>
<dbReference type="GO" id="GO:0009307">
    <property type="term" value="P:DNA restriction-modification system"/>
    <property type="evidence" value="ECO:0007669"/>
    <property type="project" value="UniProtKB-KW"/>
</dbReference>
<dbReference type="RefSeq" id="WP_120114594.1">
    <property type="nucleotide sequence ID" value="NZ_QYTW02000002.1"/>
</dbReference>
<dbReference type="AlphaFoldDB" id="A0A429XCM1"/>
<keyword evidence="2" id="KW-0680">Restriction system</keyword>
<evidence type="ECO:0000256" key="3">
    <source>
        <dbReference type="ARBA" id="ARBA00023125"/>
    </source>
</evidence>
<dbReference type="EMBL" id="QYTW02000002">
    <property type="protein sequence ID" value="RST61217.1"/>
    <property type="molecule type" value="Genomic_DNA"/>
</dbReference>